<dbReference type="Proteomes" id="UP000054524">
    <property type="component" value="Unassembled WGS sequence"/>
</dbReference>
<evidence type="ECO:0000313" key="2">
    <source>
        <dbReference type="EMBL" id="KFG27083.1"/>
    </source>
</evidence>
<dbReference type="EMBL" id="JH604721">
    <property type="protein sequence ID" value="EHY64219.1"/>
    <property type="molecule type" value="Genomic_DNA"/>
</dbReference>
<accession>A0A086J4L5</accession>
<gene>
    <name evidence="1" type="ORF">NERG_02735</name>
    <name evidence="2" type="ORF">NESG_00157</name>
</gene>
<evidence type="ECO:0000313" key="3">
    <source>
        <dbReference type="Proteomes" id="UP000054524"/>
    </source>
</evidence>
<evidence type="ECO:0000313" key="1">
    <source>
        <dbReference type="EMBL" id="EHY64219.1"/>
    </source>
</evidence>
<protein>
    <submittedName>
        <fullName evidence="1">Uncharacterized protein</fullName>
    </submittedName>
</protein>
<organism evidence="1">
    <name type="scientific">Nematocida ausubeli (strain ATCC PRA-371 / ERTm2)</name>
    <name type="common">Nematode killer fungus</name>
    <dbReference type="NCBI Taxonomy" id="1913371"/>
    <lineage>
        <taxon>Eukaryota</taxon>
        <taxon>Fungi</taxon>
        <taxon>Fungi incertae sedis</taxon>
        <taxon>Microsporidia</taxon>
        <taxon>Nematocida</taxon>
    </lineage>
</organism>
<dbReference type="HOGENOM" id="CLU_2386698_0_0_1"/>
<reference evidence="1" key="1">
    <citation type="submission" date="2011-03" db="EMBL/GenBank/DDBJ databases">
        <title>The Genome Sequence of Nematocida sp1 strain ERTm2.</title>
        <authorList>
            <consortium name="The Broad Institute Genome Sequencing Platform"/>
            <consortium name="The Broad Institute Genome Sequencing Center for Infectious Disease"/>
            <person name="Cuomo C."/>
            <person name="Troemel E."/>
            <person name="Young S.K."/>
            <person name="Zeng Q."/>
            <person name="Gargeya S."/>
            <person name="Fitzgerald M."/>
            <person name="Haas B."/>
            <person name="Abouelleil A."/>
            <person name="Alvarado L."/>
            <person name="Arachchi H.M."/>
            <person name="Berlin A."/>
            <person name="Brown A."/>
            <person name="Chapman S.B."/>
            <person name="Chen Z."/>
            <person name="Dunbar C."/>
            <person name="Freedman E."/>
            <person name="Gearin G."/>
            <person name="Gellesch M."/>
            <person name="Goldberg J."/>
            <person name="Griggs A."/>
            <person name="Gujja S."/>
            <person name="Heilman E.R."/>
            <person name="Heiman D."/>
            <person name="Howarth C."/>
            <person name="Larson L."/>
            <person name="Lui A."/>
            <person name="MacDonald P.J.P."/>
            <person name="Mehta T."/>
            <person name="Montmayeur A."/>
            <person name="Murphy C."/>
            <person name="Neiman D."/>
            <person name="Pearson M."/>
            <person name="Priest M."/>
            <person name="Roberts A."/>
            <person name="Saif S."/>
            <person name="Shea T."/>
            <person name="Shenoy N."/>
            <person name="Sisk P."/>
            <person name="Stolte C."/>
            <person name="Sykes S."/>
            <person name="White J."/>
            <person name="Yandava C."/>
            <person name="Wortman J."/>
            <person name="Nusbaum C."/>
            <person name="Birren B."/>
        </authorList>
    </citation>
    <scope>NUCLEOTIDE SEQUENCE</scope>
    <source>
        <strain evidence="1">ERTm2</strain>
    </source>
</reference>
<dbReference type="EMBL" id="AKIJ01000001">
    <property type="protein sequence ID" value="KFG27083.1"/>
    <property type="molecule type" value="Genomic_DNA"/>
</dbReference>
<dbReference type="AlphaFoldDB" id="H8ZGL4"/>
<keyword evidence="3" id="KW-1185">Reference proteome</keyword>
<sequence>MEVKVIETLTILEEILKTLYNRNIQATQNAIEIDIETFRRTSEYLCFEETLYFLFPYNLGMYIPDILVPVNLKYSQSNTELLAKNLLNNGMVLA</sequence>
<name>H8ZGL4_NEMA1</name>
<reference evidence="2 3" key="3">
    <citation type="journal article" date="2014" name="Genome Announc.">
        <title>Genome Sequence of the Microsporidian Species Nematocida sp1 Strain ERTm6 (ATCC PRA-372).</title>
        <authorList>
            <person name="Bakowski M.A."/>
            <person name="Priest M."/>
            <person name="Young S."/>
            <person name="Cuomo C.A."/>
            <person name="Troemel E.R."/>
        </authorList>
    </citation>
    <scope>NUCLEOTIDE SEQUENCE [LARGE SCALE GENOMIC DNA]</scope>
    <source>
        <strain evidence="2 3">ERTm6</strain>
    </source>
</reference>
<dbReference type="Proteomes" id="UP000005622">
    <property type="component" value="Unassembled WGS sequence"/>
</dbReference>
<proteinExistence type="predicted"/>
<reference evidence="2" key="2">
    <citation type="submission" date="2012-10" db="EMBL/GenBank/DDBJ databases">
        <authorList>
            <consortium name="The Broad Institute Genome Sequencing Platform"/>
            <consortium name="The Broad Institute Genome Sequencing Center for Infectious Disease"/>
            <person name="Cuomo C."/>
            <person name="Troemel E."/>
            <person name="Walker B."/>
            <person name="Young S.K."/>
            <person name="Zeng Q."/>
            <person name="Gargeya S."/>
            <person name="Fitzgerald M."/>
            <person name="Haas B."/>
            <person name="Abouelleil A."/>
            <person name="Alvarado L."/>
            <person name="Arachchi H.M."/>
            <person name="Berlin A.M."/>
            <person name="Chapman S.B."/>
            <person name="Goldberg J."/>
            <person name="Griggs A."/>
            <person name="Gujja S."/>
            <person name="Hansen M."/>
            <person name="Howarth C."/>
            <person name="Imamovic A."/>
            <person name="Larimer J."/>
            <person name="McCowan C."/>
            <person name="Murphy C."/>
            <person name="Neiman D."/>
            <person name="Pearson M."/>
            <person name="Priest M."/>
            <person name="Roberts A."/>
            <person name="Saif S."/>
            <person name="Shea T."/>
            <person name="Sisk P."/>
            <person name="Sykes S."/>
            <person name="Wortman J."/>
            <person name="Nusbaum C."/>
            <person name="Birren B."/>
        </authorList>
    </citation>
    <scope>NUCLEOTIDE SEQUENCE</scope>
    <source>
        <strain evidence="2">ERTm6</strain>
    </source>
</reference>
<accession>H8ZGL4</accession>